<gene>
    <name evidence="17" type="ORF">Pmani_035361</name>
</gene>
<keyword evidence="7 11" id="KW-0482">Metalloprotease</keyword>
<evidence type="ECO:0000256" key="6">
    <source>
        <dbReference type="ARBA" id="ARBA00022833"/>
    </source>
</evidence>
<dbReference type="Proteomes" id="UP001292094">
    <property type="component" value="Unassembled WGS sequence"/>
</dbReference>
<feature type="region of interest" description="Disordered" evidence="13">
    <location>
        <begin position="950"/>
        <end position="981"/>
    </location>
</feature>
<dbReference type="PROSITE" id="PS51864">
    <property type="entry name" value="ASTACIN"/>
    <property type="match status" value="1"/>
</dbReference>
<dbReference type="InterPro" id="IPR001506">
    <property type="entry name" value="Peptidase_M12A"/>
</dbReference>
<feature type="compositionally biased region" description="Basic and acidic residues" evidence="13">
    <location>
        <begin position="1419"/>
        <end position="1428"/>
    </location>
</feature>
<feature type="compositionally biased region" description="Low complexity" evidence="13">
    <location>
        <begin position="1592"/>
        <end position="1615"/>
    </location>
</feature>
<accession>A0AAE1NKY8</accession>
<keyword evidence="5 11" id="KW-0378">Hydrolase</keyword>
<protein>
    <recommendedName>
        <fullName evidence="12">Metalloendopeptidase</fullName>
        <ecNumber evidence="12">3.4.24.-</ecNumber>
    </recommendedName>
</protein>
<evidence type="ECO:0000256" key="2">
    <source>
        <dbReference type="ARBA" id="ARBA00022536"/>
    </source>
</evidence>
<feature type="active site" evidence="11">
    <location>
        <position position="163"/>
    </location>
</feature>
<feature type="compositionally biased region" description="Basic and acidic residues" evidence="13">
    <location>
        <begin position="1130"/>
        <end position="1146"/>
    </location>
</feature>
<feature type="compositionally biased region" description="Polar residues" evidence="13">
    <location>
        <begin position="1514"/>
        <end position="1542"/>
    </location>
</feature>
<feature type="compositionally biased region" description="Basic and acidic residues" evidence="13">
    <location>
        <begin position="1161"/>
        <end position="1170"/>
    </location>
</feature>
<dbReference type="Gene3D" id="3.40.390.10">
    <property type="entry name" value="Collagenase (Catalytic Domain)"/>
    <property type="match status" value="1"/>
</dbReference>
<feature type="compositionally biased region" description="Polar residues" evidence="13">
    <location>
        <begin position="1068"/>
        <end position="1078"/>
    </location>
</feature>
<feature type="region of interest" description="Disordered" evidence="13">
    <location>
        <begin position="18"/>
        <end position="48"/>
    </location>
</feature>
<keyword evidence="4 11" id="KW-0479">Metal-binding</keyword>
<feature type="compositionally biased region" description="Low complexity" evidence="13">
    <location>
        <begin position="1432"/>
        <end position="1442"/>
    </location>
</feature>
<proteinExistence type="predicted"/>
<sequence>METCSVCVSCVEVRAGSPPPPVIPDSHHHHHHHQQQQQQEQQQSNNTHRHDLTQPFLWPQDDYAPSVVRVRRKAADSSQLWPDALVPYAFLSPEPERGVVMEGLSHWEQHTCLRFVPVNDTDLPHLQFRKLAGCRSGVGIESSSGQNISIGNNCNKVGIVVHEVGHAVGLYHEIRRPDRDQHVVVNEPNILKKELFNFYKLHWLDVSIQYDLSSVMHYHTLEWSSNKRTTVATKDPMLQGLLGTWKMDSSLGLSHRDCLLINKIYGCLEKWLSKCNLNRNPCQNDGYLGEECTCICRPGTHGRTCQNVSGGYYDHLKSPCSVEVTYPTVISSPNYPRNYDAGTWCVYRVEAPECHAPQVTIQDFQLGPRDHRDYCFRDYIEVRNASLYDGFLVCGSEVMHGTTWTSTSNTLILYFTGDEGGHRGFQASVTFVPIPGCCRSYSNSTWAYFFHTPGYPNPYTHSFNCSYTLPQEAPAKVEVRVVRQGGEGSAPPWTCTLTLCQPHARCRRYCSILPSRTRRGGRRKDTTNTVGGRSKWRKDGRGRRSYENSNRRNNKVRREEDEREEEEERGKEEETVWKIVLPNVASTHLLQYLGDSSPFRSEGAAYQVAFTLQESPCHQILFVNRSDPVGWVRVGREAVGMLQCEWWIQAPRGSHVKVTVEHLTLPSGEDYYLALNEAGEAGFPRATTRVYQGVTEEEAVVEVPPLVSLKHEMCLVLQGPARTTFLAFRYQLYDCEDTNSECSYWAAMDECDNNPAWMSRHCRTSCIKCDYSAVCEDEHRDCNFWAQHDQCEENDVWMSVHCRHSCGHCDKCRDTNGECERWAGQEECERNPLYMAQFCRKSCHLCLEEEDKNMNVTTGDDDLPNNTTTSTSTTKTRVSTPLTIPEHFITTQDPLTTNSGNHNTPLQIPWNMTSSKRKPSSPTGRNDEENETTRGVKINHTFKPRKYKRKFKAKTPRPWLHQRKGSRHQNPLESYDEPTTHPMNPAEIKHQPPSMQVNESIDIKVNDTGTTLDNNEGEATITLTPNMILIQQHPIQPTALTITTSEQETSPSKQETSTSDLTMSTSDPKTSTLDQETSTSVVGFVPRKTRMRGIITLSPKNLGNSVTPTVSEAGKFGELPPPTLTTFADYELRPGESPRNQHREENTTTILDGVDDNMYTVEKEEKRQTHGDNNIGGNKHLRQHGQWNHGQPHEEEKVGKVRHHHRRRNQRRKKGNNSRRQRNHNRMRGHSGRSAHRNRGRTRTSGIHQEDVNHEILSDRKGDSRRTLIKDDDTSPPNAIGQEGRREKQQRRGGGGEARLRQRSKTLMLAREDHWQQAGSREREGSRDRARSRDRTGSRDQTRRDQTRSRDRDRAGSRDRDRAGSRDRDRAGSRDRDRAGSRDRDRASNRDQTESRDGPRRGRRGDHSRTTNSIVLRHPHQERNHEESFSNTTMTTTTTTVTSRPQQNIPRPSTLPHSTPTPVAINQVKKRGEGRRVAETPGRYFQRKTEEREGEDYEHEYDQNAEEEMRYVVHTSSLPPHQNKPTSLSSNNSVRFPFATTSHKQRKKRKKKKKKTARHSESKRRRGKRKKHRRRKHKERRGKHRKARLYDSQRQQQGGRSETQTQQTSSSSARGHLQKGPRMQGNNNNDTGTTFISKPEHQEDTPRNTRRQQKETRRHNNPPGTPRRLQKGQLRFNNNTTPARISYRNATLGIIRPQETAGEPRVYTMKSSPLYHHAHNSSVHRQHVPTSEVGQQNMESMATRYLKTRNDDDERQHPGPLASFQIMSEKLASSQKWKDNDGGGERREWQGPSSLSPPVAENYAEWGIGPLRPSHRSFHWVRPWWRFRRGFYRRGKAVVEDMRGDPGRHPS</sequence>
<dbReference type="Pfam" id="PF01400">
    <property type="entry name" value="Astacin"/>
    <property type="match status" value="1"/>
</dbReference>
<feature type="region of interest" description="Disordered" evidence="13">
    <location>
        <begin position="1130"/>
        <end position="1675"/>
    </location>
</feature>
<reference evidence="17" key="1">
    <citation type="submission" date="2023-11" db="EMBL/GenBank/DDBJ databases">
        <title>Genome assemblies of two species of porcelain crab, Petrolisthes cinctipes and Petrolisthes manimaculis (Anomura: Porcellanidae).</title>
        <authorList>
            <person name="Angst P."/>
        </authorList>
    </citation>
    <scope>NUCLEOTIDE SEQUENCE</scope>
    <source>
        <strain evidence="17">PB745_02</strain>
        <tissue evidence="17">Gill</tissue>
    </source>
</reference>
<evidence type="ECO:0000313" key="17">
    <source>
        <dbReference type="EMBL" id="KAK4291838.1"/>
    </source>
</evidence>
<keyword evidence="9 10" id="KW-1015">Disulfide bond</keyword>
<dbReference type="Pfam" id="PF01549">
    <property type="entry name" value="ShK"/>
    <property type="match status" value="3"/>
</dbReference>
<evidence type="ECO:0000256" key="8">
    <source>
        <dbReference type="ARBA" id="ARBA00023145"/>
    </source>
</evidence>
<feature type="region of interest" description="Disordered" evidence="13">
    <location>
        <begin position="891"/>
        <end position="935"/>
    </location>
</feature>
<feature type="domain" description="ShKT" evidence="15">
    <location>
        <begin position="775"/>
        <end position="809"/>
    </location>
</feature>
<feature type="region of interest" description="Disordered" evidence="13">
    <location>
        <begin position="1043"/>
        <end position="1078"/>
    </location>
</feature>
<evidence type="ECO:0000256" key="5">
    <source>
        <dbReference type="ARBA" id="ARBA00022801"/>
    </source>
</evidence>
<dbReference type="Pfam" id="PF00431">
    <property type="entry name" value="CUB"/>
    <property type="match status" value="1"/>
</dbReference>
<feature type="compositionally biased region" description="Polar residues" evidence="13">
    <location>
        <begin position="1443"/>
        <end position="1461"/>
    </location>
</feature>
<dbReference type="SMART" id="SM00254">
    <property type="entry name" value="ShKT"/>
    <property type="match status" value="3"/>
</dbReference>
<dbReference type="InterPro" id="IPR035914">
    <property type="entry name" value="Sperma_CUB_dom_sf"/>
</dbReference>
<dbReference type="InterPro" id="IPR003582">
    <property type="entry name" value="ShKT_dom"/>
</dbReference>
<comment type="cofactor">
    <cofactor evidence="11 12">
        <name>Zn(2+)</name>
        <dbReference type="ChEBI" id="CHEBI:29105"/>
    </cofactor>
    <text evidence="11 12">Binds 1 zinc ion per subunit.</text>
</comment>
<evidence type="ECO:0000256" key="10">
    <source>
        <dbReference type="PROSITE-ProRule" id="PRU01005"/>
    </source>
</evidence>
<dbReference type="GO" id="GO:0004222">
    <property type="term" value="F:metalloendopeptidase activity"/>
    <property type="evidence" value="ECO:0007669"/>
    <property type="project" value="UniProtKB-UniRule"/>
</dbReference>
<keyword evidence="18" id="KW-1185">Reference proteome</keyword>
<dbReference type="InterPro" id="IPR000859">
    <property type="entry name" value="CUB_dom"/>
</dbReference>
<feature type="region of interest" description="Disordered" evidence="13">
    <location>
        <begin position="1772"/>
        <end position="1797"/>
    </location>
</feature>
<feature type="compositionally biased region" description="Basic and acidic residues" evidence="13">
    <location>
        <begin position="1310"/>
        <end position="1409"/>
    </location>
</feature>
<dbReference type="EMBL" id="JAWZYT010005028">
    <property type="protein sequence ID" value="KAK4291838.1"/>
    <property type="molecule type" value="Genomic_DNA"/>
</dbReference>
<dbReference type="SUPFAM" id="SSF55486">
    <property type="entry name" value="Metalloproteases ('zincins'), catalytic domain"/>
    <property type="match status" value="1"/>
</dbReference>
<evidence type="ECO:0000313" key="18">
    <source>
        <dbReference type="Proteomes" id="UP001292094"/>
    </source>
</evidence>
<feature type="binding site" evidence="11">
    <location>
        <position position="172"/>
    </location>
    <ligand>
        <name>Zn(2+)</name>
        <dbReference type="ChEBI" id="CHEBI:29105"/>
        <note>catalytic</note>
    </ligand>
</feature>
<feature type="domain" description="ShKT" evidence="15">
    <location>
        <begin position="812"/>
        <end position="846"/>
    </location>
</feature>
<name>A0AAE1NKY8_9EUCA</name>
<dbReference type="PANTHER" id="PTHR10127">
    <property type="entry name" value="DISCOIDIN, CUB, EGF, LAMININ , AND ZINC METALLOPROTEASE DOMAIN CONTAINING"/>
    <property type="match status" value="1"/>
</dbReference>
<comment type="caution">
    <text evidence="17">The sequence shown here is derived from an EMBL/GenBank/DDBJ whole genome shotgun (WGS) entry which is preliminary data.</text>
</comment>
<feature type="compositionally biased region" description="Low complexity" evidence="13">
    <location>
        <begin position="867"/>
        <end position="878"/>
    </location>
</feature>
<dbReference type="PANTHER" id="PTHR10127:SF780">
    <property type="entry name" value="METALLOENDOPEPTIDASE"/>
    <property type="match status" value="1"/>
</dbReference>
<dbReference type="Gene3D" id="2.60.120.290">
    <property type="entry name" value="Spermadhesin, CUB domain"/>
    <property type="match status" value="1"/>
</dbReference>
<evidence type="ECO:0000256" key="13">
    <source>
        <dbReference type="SAM" id="MobiDB-lite"/>
    </source>
</evidence>
<dbReference type="PROSITE" id="PS00022">
    <property type="entry name" value="EGF_1"/>
    <property type="match status" value="1"/>
</dbReference>
<evidence type="ECO:0000259" key="14">
    <source>
        <dbReference type="PROSITE" id="PS01180"/>
    </source>
</evidence>
<evidence type="ECO:0000256" key="7">
    <source>
        <dbReference type="ARBA" id="ARBA00023049"/>
    </source>
</evidence>
<feature type="compositionally biased region" description="Low complexity" evidence="13">
    <location>
        <begin position="1056"/>
        <end position="1067"/>
    </location>
</feature>
<dbReference type="SMART" id="SM00235">
    <property type="entry name" value="ZnMc"/>
    <property type="match status" value="1"/>
</dbReference>
<dbReference type="EC" id="3.4.24.-" evidence="12"/>
<dbReference type="GO" id="GO:0008270">
    <property type="term" value="F:zinc ion binding"/>
    <property type="evidence" value="ECO:0007669"/>
    <property type="project" value="UniProtKB-UniRule"/>
</dbReference>
<evidence type="ECO:0000259" key="16">
    <source>
        <dbReference type="PROSITE" id="PS51864"/>
    </source>
</evidence>
<feature type="domain" description="Peptidase M12A" evidence="16">
    <location>
        <begin position="72"/>
        <end position="268"/>
    </location>
</feature>
<feature type="binding site" evidence="11">
    <location>
        <position position="166"/>
    </location>
    <ligand>
        <name>Zn(2+)</name>
        <dbReference type="ChEBI" id="CHEBI:29105"/>
        <note>catalytic</note>
    </ligand>
</feature>
<keyword evidence="3 11" id="KW-0645">Protease</keyword>
<dbReference type="SMART" id="SM00042">
    <property type="entry name" value="CUB"/>
    <property type="match status" value="1"/>
</dbReference>
<feature type="disulfide bond" evidence="10">
    <location>
        <begin position="735"/>
        <end position="769"/>
    </location>
</feature>
<keyword evidence="8" id="KW-0865">Zymogen</keyword>
<evidence type="ECO:0000256" key="1">
    <source>
        <dbReference type="ARBA" id="ARBA00002657"/>
    </source>
</evidence>
<evidence type="ECO:0000256" key="4">
    <source>
        <dbReference type="ARBA" id="ARBA00022723"/>
    </source>
</evidence>
<dbReference type="PROSITE" id="PS01180">
    <property type="entry name" value="CUB"/>
    <property type="match status" value="1"/>
</dbReference>
<feature type="disulfide bond" evidence="11">
    <location>
        <begin position="112"/>
        <end position="267"/>
    </location>
</feature>
<feature type="compositionally biased region" description="Basic and acidic residues" evidence="13">
    <location>
        <begin position="925"/>
        <end position="934"/>
    </location>
</feature>
<feature type="binding site" evidence="11">
    <location>
        <position position="162"/>
    </location>
    <ligand>
        <name>Zn(2+)</name>
        <dbReference type="ChEBI" id="CHEBI:29105"/>
        <note>catalytic</note>
    </ligand>
</feature>
<feature type="compositionally biased region" description="Basic and acidic residues" evidence="13">
    <location>
        <begin position="1638"/>
        <end position="1655"/>
    </location>
</feature>
<dbReference type="InterPro" id="IPR024079">
    <property type="entry name" value="MetalloPept_cat_dom_sf"/>
</dbReference>
<evidence type="ECO:0000259" key="15">
    <source>
        <dbReference type="PROSITE" id="PS51670"/>
    </source>
</evidence>
<keyword evidence="2" id="KW-0245">EGF-like domain</keyword>
<evidence type="ECO:0000256" key="3">
    <source>
        <dbReference type="ARBA" id="ARBA00022670"/>
    </source>
</evidence>
<feature type="compositionally biased region" description="Basic residues" evidence="13">
    <location>
        <begin position="950"/>
        <end position="967"/>
    </location>
</feature>
<feature type="compositionally biased region" description="Basic residues" evidence="13">
    <location>
        <begin position="1200"/>
        <end position="1242"/>
    </location>
</feature>
<dbReference type="PRINTS" id="PR00480">
    <property type="entry name" value="ASTACIN"/>
</dbReference>
<dbReference type="SUPFAM" id="SSF49854">
    <property type="entry name" value="Spermadhesin, CUB domain"/>
    <property type="match status" value="1"/>
</dbReference>
<dbReference type="InterPro" id="IPR000742">
    <property type="entry name" value="EGF"/>
</dbReference>
<dbReference type="PROSITE" id="PS51670">
    <property type="entry name" value="SHKT"/>
    <property type="match status" value="3"/>
</dbReference>
<feature type="compositionally biased region" description="Polar residues" evidence="13">
    <location>
        <begin position="1624"/>
        <end position="1636"/>
    </location>
</feature>
<feature type="compositionally biased region" description="Acidic residues" evidence="13">
    <location>
        <begin position="1492"/>
        <end position="1506"/>
    </location>
</feature>
<dbReference type="GO" id="GO:0006508">
    <property type="term" value="P:proteolysis"/>
    <property type="evidence" value="ECO:0007669"/>
    <property type="project" value="UniProtKB-KW"/>
</dbReference>
<feature type="domain" description="CUB" evidence="14">
    <location>
        <begin position="309"/>
        <end position="432"/>
    </location>
</feature>
<feature type="disulfide bond" evidence="10">
    <location>
        <begin position="775"/>
        <end position="809"/>
    </location>
</feature>
<feature type="region of interest" description="Disordered" evidence="13">
    <location>
        <begin position="857"/>
        <end position="878"/>
    </location>
</feature>
<dbReference type="CDD" id="cd00041">
    <property type="entry name" value="CUB"/>
    <property type="match status" value="1"/>
</dbReference>
<keyword evidence="6 11" id="KW-0862">Zinc</keyword>
<dbReference type="InterPro" id="IPR006026">
    <property type="entry name" value="Peptidase_Metallo"/>
</dbReference>
<feature type="domain" description="ShKT" evidence="15">
    <location>
        <begin position="735"/>
        <end position="769"/>
    </location>
</feature>
<evidence type="ECO:0000256" key="9">
    <source>
        <dbReference type="ARBA" id="ARBA00023157"/>
    </source>
</evidence>
<feature type="compositionally biased region" description="Polar residues" evidence="13">
    <location>
        <begin position="1043"/>
        <end position="1055"/>
    </location>
</feature>
<organism evidence="17 18">
    <name type="scientific">Petrolisthes manimaculis</name>
    <dbReference type="NCBI Taxonomy" id="1843537"/>
    <lineage>
        <taxon>Eukaryota</taxon>
        <taxon>Metazoa</taxon>
        <taxon>Ecdysozoa</taxon>
        <taxon>Arthropoda</taxon>
        <taxon>Crustacea</taxon>
        <taxon>Multicrustacea</taxon>
        <taxon>Malacostraca</taxon>
        <taxon>Eumalacostraca</taxon>
        <taxon>Eucarida</taxon>
        <taxon>Decapoda</taxon>
        <taxon>Pleocyemata</taxon>
        <taxon>Anomura</taxon>
        <taxon>Galatheoidea</taxon>
        <taxon>Porcellanidae</taxon>
        <taxon>Petrolisthes</taxon>
    </lineage>
</organism>
<comment type="function">
    <text evidence="1">Metalloprotease.</text>
</comment>
<evidence type="ECO:0000256" key="11">
    <source>
        <dbReference type="PROSITE-ProRule" id="PRU01211"/>
    </source>
</evidence>
<feature type="compositionally biased region" description="Basic residues" evidence="13">
    <location>
        <begin position="1543"/>
        <end position="1587"/>
    </location>
</feature>
<feature type="compositionally biased region" description="Polar residues" evidence="13">
    <location>
        <begin position="891"/>
        <end position="924"/>
    </location>
</feature>
<feature type="compositionally biased region" description="Basic and acidic residues" evidence="13">
    <location>
        <begin position="537"/>
        <end position="560"/>
    </location>
</feature>
<feature type="disulfide bond" evidence="10">
    <location>
        <begin position="812"/>
        <end position="846"/>
    </location>
</feature>
<feature type="compositionally biased region" description="Basic and acidic residues" evidence="13">
    <location>
        <begin position="1776"/>
        <end position="1789"/>
    </location>
</feature>
<feature type="compositionally biased region" description="Basic and acidic residues" evidence="13">
    <location>
        <begin position="1248"/>
        <end position="1273"/>
    </location>
</feature>
<comment type="caution">
    <text evidence="10">Lacks conserved residue(s) required for the propagation of feature annotation.</text>
</comment>
<evidence type="ECO:0000256" key="12">
    <source>
        <dbReference type="RuleBase" id="RU361183"/>
    </source>
</evidence>
<feature type="region of interest" description="Disordered" evidence="13">
    <location>
        <begin position="517"/>
        <end position="572"/>
    </location>
</feature>